<name>A0A5B7FX94_PORTR</name>
<evidence type="ECO:0000256" key="1">
    <source>
        <dbReference type="SAM" id="MobiDB-lite"/>
    </source>
</evidence>
<evidence type="ECO:0000313" key="3">
    <source>
        <dbReference type="Proteomes" id="UP000324222"/>
    </source>
</evidence>
<dbReference type="EMBL" id="VSRR010008979">
    <property type="protein sequence ID" value="MPC49603.1"/>
    <property type="molecule type" value="Genomic_DNA"/>
</dbReference>
<feature type="compositionally biased region" description="Pro residues" evidence="1">
    <location>
        <begin position="42"/>
        <end position="51"/>
    </location>
</feature>
<dbReference type="AlphaFoldDB" id="A0A5B7FX94"/>
<sequence>MYYILLRYEQEAESVTGGGSTLQYSRSPAQPADSVAFVFPPSLQPPSPPSSRPTTPIAATTLQPQCLPKAQN</sequence>
<feature type="region of interest" description="Disordered" evidence="1">
    <location>
        <begin position="40"/>
        <end position="72"/>
    </location>
</feature>
<protein>
    <submittedName>
        <fullName evidence="2">Uncharacterized protein</fullName>
    </submittedName>
</protein>
<feature type="compositionally biased region" description="Low complexity" evidence="1">
    <location>
        <begin position="52"/>
        <end position="61"/>
    </location>
</feature>
<comment type="caution">
    <text evidence="2">The sequence shown here is derived from an EMBL/GenBank/DDBJ whole genome shotgun (WGS) entry which is preliminary data.</text>
</comment>
<evidence type="ECO:0000313" key="2">
    <source>
        <dbReference type="EMBL" id="MPC49603.1"/>
    </source>
</evidence>
<gene>
    <name evidence="2" type="ORF">E2C01_043411</name>
</gene>
<keyword evidence="3" id="KW-1185">Reference proteome</keyword>
<reference evidence="2 3" key="1">
    <citation type="submission" date="2019-05" db="EMBL/GenBank/DDBJ databases">
        <title>Another draft genome of Portunus trituberculatus and its Hox gene families provides insights of decapod evolution.</title>
        <authorList>
            <person name="Jeong J.-H."/>
            <person name="Song I."/>
            <person name="Kim S."/>
            <person name="Choi T."/>
            <person name="Kim D."/>
            <person name="Ryu S."/>
            <person name="Kim W."/>
        </authorList>
    </citation>
    <scope>NUCLEOTIDE SEQUENCE [LARGE SCALE GENOMIC DNA]</scope>
    <source>
        <tissue evidence="2">Muscle</tissue>
    </source>
</reference>
<accession>A0A5B7FX94</accession>
<organism evidence="2 3">
    <name type="scientific">Portunus trituberculatus</name>
    <name type="common">Swimming crab</name>
    <name type="synonym">Neptunus trituberculatus</name>
    <dbReference type="NCBI Taxonomy" id="210409"/>
    <lineage>
        <taxon>Eukaryota</taxon>
        <taxon>Metazoa</taxon>
        <taxon>Ecdysozoa</taxon>
        <taxon>Arthropoda</taxon>
        <taxon>Crustacea</taxon>
        <taxon>Multicrustacea</taxon>
        <taxon>Malacostraca</taxon>
        <taxon>Eumalacostraca</taxon>
        <taxon>Eucarida</taxon>
        <taxon>Decapoda</taxon>
        <taxon>Pleocyemata</taxon>
        <taxon>Brachyura</taxon>
        <taxon>Eubrachyura</taxon>
        <taxon>Portunoidea</taxon>
        <taxon>Portunidae</taxon>
        <taxon>Portuninae</taxon>
        <taxon>Portunus</taxon>
    </lineage>
</organism>
<dbReference type="Proteomes" id="UP000324222">
    <property type="component" value="Unassembled WGS sequence"/>
</dbReference>
<proteinExistence type="predicted"/>